<reference evidence="1" key="1">
    <citation type="submission" date="2016-10" db="EMBL/GenBank/DDBJ databases">
        <authorList>
            <person name="Benchimol M."/>
            <person name="Almeida L.G."/>
            <person name="Vasconcelos A.T."/>
            <person name="Perreira-Neves A."/>
            <person name="Rosa I.A."/>
            <person name="Tasca T."/>
            <person name="Bogo M.R."/>
            <person name="de Souza W."/>
        </authorList>
    </citation>
    <scope>NUCLEOTIDE SEQUENCE [LARGE SCALE GENOMIC DNA]</scope>
    <source>
        <strain evidence="1">K</strain>
    </source>
</reference>
<dbReference type="SUPFAM" id="SSF50978">
    <property type="entry name" value="WD40 repeat-like"/>
    <property type="match status" value="1"/>
</dbReference>
<dbReference type="Proteomes" id="UP000179807">
    <property type="component" value="Unassembled WGS sequence"/>
</dbReference>
<accession>A0A1J4JFC3</accession>
<proteinExistence type="predicted"/>
<dbReference type="EMBL" id="MLAK01001182">
    <property type="protein sequence ID" value="OHS96347.1"/>
    <property type="molecule type" value="Genomic_DNA"/>
</dbReference>
<dbReference type="RefSeq" id="XP_068349484.1">
    <property type="nucleotide sequence ID" value="XM_068495188.1"/>
</dbReference>
<organism evidence="1 2">
    <name type="scientific">Tritrichomonas foetus</name>
    <dbReference type="NCBI Taxonomy" id="1144522"/>
    <lineage>
        <taxon>Eukaryota</taxon>
        <taxon>Metamonada</taxon>
        <taxon>Parabasalia</taxon>
        <taxon>Tritrichomonadida</taxon>
        <taxon>Tritrichomonadidae</taxon>
        <taxon>Tritrichomonas</taxon>
    </lineage>
</organism>
<evidence type="ECO:0000313" key="2">
    <source>
        <dbReference type="Proteomes" id="UP000179807"/>
    </source>
</evidence>
<keyword evidence="2" id="KW-1185">Reference proteome</keyword>
<dbReference type="VEuPathDB" id="TrichDB:TRFO_09996"/>
<protein>
    <submittedName>
        <fullName evidence="1">Uncharacterized protein</fullName>
    </submittedName>
</protein>
<sequence length="931" mass="106784">MQVSDWTYFSPQYSSLKLSCSRYGYIATSSHNIFSIYKKTEKGIIPISSAKKCKNIITCHSWYQECDLEGEMPLRIFFGTQSGKCFIFDVPTFDIISHFAISNSPVTSIEWSNIHKNYVFIGCENGNVISGALLDSPQIGQPAITIFSSITCEFPIEFICINQNDNNSLIVGSKNGSFELYSNIYEKSPKKILSGNLEQDGELNIIQCGFLPHINDAFYLISTNSIYLGFAHEKSTISIFPTISFQQIIGTFFPKNDENAMIIIQSGSIILLKFILEKGWKKIMEIPQFNSPAESFCVFDESSFIFTTRGNNLYRVKYFKNKLFVCDFMRHLVKKPTQIAVNNSFFAFIVNDDETNFLYLAPQLTYMTEYCLMYNLNVGEVNQIEWISDTDLIISTQSKNKDRQNLYFFNYEKRQLISILRPQLELVTGFPMHFHIQSNQEYFAVTVCGNALSIYKIQQSEKPIEIVFTILSENGASSFAGNENFLIFYKDRVEHYSIQPFSLINVIKITAMNISPIIASALTLDFSLICFGNDDVAVFHNKIKNNQGNNLTTNNSLVLDQQNNEKHFNNSEKNDLLENGEEILNKYQIIGQISSPSYIKVASDNISSIIQGKDDCIIITYISENRIKLQFPKSKIQMVDYVSNSIIFVNKSCSHSFTFKNIDDLTPIDTPHIIQKINQKPFHQFLEKIQNETDPEKVAQISSDMNLFYLQDVINSACSNCDSRCFGINMNQERILNLLRSVSYLFEQTHSSIFQRREIVYKKLIGDNLGTFSSLLNTNRDDINFTKNVMKAVLISLKLNEQNLEQTLSSLSKNGCDEDVTDLLFHRGRYFEAAMNFLKDNELEYAILATKLILNEKEQKDMISIIVSYFKNNDMSHHIAPFLMGMHCFEEAANYLKEQGKINSYIIVRSLYINEENHAQFSLLRDLNYCQ</sequence>
<name>A0A1J4JFC3_9EUKA</name>
<dbReference type="GeneID" id="94829892"/>
<dbReference type="Gene3D" id="2.130.10.10">
    <property type="entry name" value="YVTN repeat-like/Quinoprotein amine dehydrogenase"/>
    <property type="match status" value="1"/>
</dbReference>
<gene>
    <name evidence="1" type="ORF">TRFO_09996</name>
</gene>
<dbReference type="InterPro" id="IPR015943">
    <property type="entry name" value="WD40/YVTN_repeat-like_dom_sf"/>
</dbReference>
<dbReference type="AlphaFoldDB" id="A0A1J4JFC3"/>
<dbReference type="InterPro" id="IPR036322">
    <property type="entry name" value="WD40_repeat_dom_sf"/>
</dbReference>
<comment type="caution">
    <text evidence="1">The sequence shown here is derived from an EMBL/GenBank/DDBJ whole genome shotgun (WGS) entry which is preliminary data.</text>
</comment>
<evidence type="ECO:0000313" key="1">
    <source>
        <dbReference type="EMBL" id="OHS96347.1"/>
    </source>
</evidence>